<dbReference type="PROSITE" id="PS51898">
    <property type="entry name" value="TYR_RECOMBINASE"/>
    <property type="match status" value="1"/>
</dbReference>
<keyword evidence="10" id="KW-1185">Reference proteome</keyword>
<dbReference type="AlphaFoldDB" id="A0A923MLM9"/>
<dbReference type="Pfam" id="PF00589">
    <property type="entry name" value="Phage_integrase"/>
    <property type="match status" value="1"/>
</dbReference>
<evidence type="ECO:0000256" key="2">
    <source>
        <dbReference type="ARBA" id="ARBA00008857"/>
    </source>
</evidence>
<dbReference type="InterPro" id="IPR002104">
    <property type="entry name" value="Integrase_catalytic"/>
</dbReference>
<gene>
    <name evidence="9" type="ORF">H8Z83_14435</name>
</gene>
<keyword evidence="5" id="KW-0233">DNA recombination</keyword>
<feature type="domain" description="Tyr recombinase" evidence="7">
    <location>
        <begin position="188"/>
        <end position="375"/>
    </location>
</feature>
<dbReference type="Gene3D" id="1.10.150.130">
    <property type="match status" value="1"/>
</dbReference>
<sequence length="386" mass="43718">MPKRRANGEGNIRKRKDGRWEGRYTAGYDPETGKRIIKNVLGKTQAEVKEKLKAAISESQRLDVSKAGTYTVASWVRTWYEVYAEPRIRPNTKLYYTNYIENHIVPGIGDVPLDKLTTIQIQRFYNNLQKTGRVQRKNFPELRDKSLSPRVVRGVHTLLHNCLEQAVAERLILTNPAQGCKLPQLEKKEMKILPQEKIGLYLAEAEKRGLLAAFYLELTTGLRRGELLALQWTDLDTESKTLSITKQVNRINGELVVSPPKTRNSVRTLALPQQAVDLLIAEHKKHPRNPYLFPSPKTGTMYDPDAFRRTHDKILKAIGAEHIRFHDLRHTFATLSLKSGVDVKTLSGALGHYSAGFTLNTYTHATAQMKQDAADTIGGVISQQMR</sequence>
<evidence type="ECO:0000256" key="1">
    <source>
        <dbReference type="ARBA" id="ARBA00003283"/>
    </source>
</evidence>
<evidence type="ECO:0000256" key="4">
    <source>
        <dbReference type="ARBA" id="ARBA00023125"/>
    </source>
</evidence>
<dbReference type="Gene3D" id="1.10.443.10">
    <property type="entry name" value="Intergrase catalytic core"/>
    <property type="match status" value="1"/>
</dbReference>
<evidence type="ECO:0000259" key="7">
    <source>
        <dbReference type="PROSITE" id="PS51898"/>
    </source>
</evidence>
<keyword evidence="4 6" id="KW-0238">DNA-binding</keyword>
<dbReference type="PROSITE" id="PS51900">
    <property type="entry name" value="CB"/>
    <property type="match status" value="1"/>
</dbReference>
<evidence type="ECO:0000256" key="5">
    <source>
        <dbReference type="ARBA" id="ARBA00023172"/>
    </source>
</evidence>
<proteinExistence type="inferred from homology"/>
<name>A0A923MLM9_9FIRM</name>
<dbReference type="GO" id="GO:0003677">
    <property type="term" value="F:DNA binding"/>
    <property type="evidence" value="ECO:0007669"/>
    <property type="project" value="UniProtKB-UniRule"/>
</dbReference>
<dbReference type="CDD" id="cd01189">
    <property type="entry name" value="INT_ICEBs1_C_like"/>
    <property type="match status" value="1"/>
</dbReference>
<dbReference type="GO" id="GO:0015074">
    <property type="term" value="P:DNA integration"/>
    <property type="evidence" value="ECO:0007669"/>
    <property type="project" value="UniProtKB-KW"/>
</dbReference>
<dbReference type="RefSeq" id="WP_187015689.1">
    <property type="nucleotide sequence ID" value="NZ_JACOQI010000018.1"/>
</dbReference>
<feature type="domain" description="Core-binding (CB)" evidence="8">
    <location>
        <begin position="70"/>
        <end position="167"/>
    </location>
</feature>
<dbReference type="InterPro" id="IPR004107">
    <property type="entry name" value="Integrase_SAM-like_N"/>
</dbReference>
<dbReference type="GO" id="GO:0006310">
    <property type="term" value="P:DNA recombination"/>
    <property type="evidence" value="ECO:0007669"/>
    <property type="project" value="UniProtKB-KW"/>
</dbReference>
<dbReference type="SUPFAM" id="SSF56349">
    <property type="entry name" value="DNA breaking-rejoining enzymes"/>
    <property type="match status" value="1"/>
</dbReference>
<dbReference type="PANTHER" id="PTHR30629:SF2">
    <property type="entry name" value="PROPHAGE INTEGRASE INTS-RELATED"/>
    <property type="match status" value="1"/>
</dbReference>
<reference evidence="9" key="1">
    <citation type="submission" date="2020-08" db="EMBL/GenBank/DDBJ databases">
        <title>Genome public.</title>
        <authorList>
            <person name="Liu C."/>
            <person name="Sun Q."/>
        </authorList>
    </citation>
    <scope>NUCLEOTIDE SEQUENCE</scope>
    <source>
        <strain evidence="9">BX15</strain>
    </source>
</reference>
<keyword evidence="3" id="KW-0229">DNA integration</keyword>
<evidence type="ECO:0000313" key="9">
    <source>
        <dbReference type="EMBL" id="MBC5771494.1"/>
    </source>
</evidence>
<dbReference type="PANTHER" id="PTHR30629">
    <property type="entry name" value="PROPHAGE INTEGRASE"/>
    <property type="match status" value="1"/>
</dbReference>
<dbReference type="InterPro" id="IPR010998">
    <property type="entry name" value="Integrase_recombinase_N"/>
</dbReference>
<comment type="caution">
    <text evidence="9">The sequence shown here is derived from an EMBL/GenBank/DDBJ whole genome shotgun (WGS) entry which is preliminary data.</text>
</comment>
<evidence type="ECO:0000259" key="8">
    <source>
        <dbReference type="PROSITE" id="PS51900"/>
    </source>
</evidence>
<evidence type="ECO:0000313" key="10">
    <source>
        <dbReference type="Proteomes" id="UP000620327"/>
    </source>
</evidence>
<dbReference type="InterPro" id="IPR011010">
    <property type="entry name" value="DNA_brk_join_enz"/>
</dbReference>
<dbReference type="Pfam" id="PF14659">
    <property type="entry name" value="Phage_int_SAM_3"/>
    <property type="match status" value="1"/>
</dbReference>
<dbReference type="InterPro" id="IPR050808">
    <property type="entry name" value="Phage_Integrase"/>
</dbReference>
<dbReference type="EMBL" id="JACOQI010000018">
    <property type="protein sequence ID" value="MBC5771494.1"/>
    <property type="molecule type" value="Genomic_DNA"/>
</dbReference>
<dbReference type="InterPro" id="IPR044068">
    <property type="entry name" value="CB"/>
</dbReference>
<comment type="function">
    <text evidence="1">Site-specific tyrosine recombinase, which acts by catalyzing the cutting and rejoining of the recombining DNA molecules.</text>
</comment>
<dbReference type="InterPro" id="IPR013762">
    <property type="entry name" value="Integrase-like_cat_sf"/>
</dbReference>
<evidence type="ECO:0000256" key="6">
    <source>
        <dbReference type="PROSITE-ProRule" id="PRU01248"/>
    </source>
</evidence>
<evidence type="ECO:0000256" key="3">
    <source>
        <dbReference type="ARBA" id="ARBA00022908"/>
    </source>
</evidence>
<dbReference type="Proteomes" id="UP000620327">
    <property type="component" value="Unassembled WGS sequence"/>
</dbReference>
<accession>A0A923MLM9</accession>
<comment type="similarity">
    <text evidence="2">Belongs to the 'phage' integrase family.</text>
</comment>
<organism evidence="9 10">
    <name type="scientific">Dysosmobacter segnis</name>
    <dbReference type="NCBI Taxonomy" id="2763042"/>
    <lineage>
        <taxon>Bacteria</taxon>
        <taxon>Bacillati</taxon>
        <taxon>Bacillota</taxon>
        <taxon>Clostridia</taxon>
        <taxon>Eubacteriales</taxon>
        <taxon>Oscillospiraceae</taxon>
        <taxon>Dysosmobacter</taxon>
    </lineage>
</organism>
<protein>
    <submittedName>
        <fullName evidence="9">Site-specific integrase</fullName>
    </submittedName>
</protein>